<name>A0A927HEB4_9RHOB</name>
<evidence type="ECO:0000256" key="2">
    <source>
        <dbReference type="ARBA" id="ARBA00007482"/>
    </source>
</evidence>
<keyword evidence="17" id="KW-1185">Reference proteome</keyword>
<dbReference type="GO" id="GO:0006753">
    <property type="term" value="P:nucleoside phosphate metabolic process"/>
    <property type="evidence" value="ECO:0007669"/>
    <property type="project" value="TreeGrafter"/>
</dbReference>
<evidence type="ECO:0000256" key="13">
    <source>
        <dbReference type="PIRSR" id="PIRSR604385-2"/>
    </source>
</evidence>
<comment type="similarity">
    <text evidence="2">Belongs to the Nudix hydrolase family. NudF subfamily.</text>
</comment>
<dbReference type="GO" id="GO:0019144">
    <property type="term" value="F:ADP-sugar diphosphatase activity"/>
    <property type="evidence" value="ECO:0007669"/>
    <property type="project" value="TreeGrafter"/>
</dbReference>
<dbReference type="Gene3D" id="3.10.490.10">
    <property type="entry name" value="Gamma-glutamyl cyclotransferase-like"/>
    <property type="match status" value="1"/>
</dbReference>
<dbReference type="InterPro" id="IPR013024">
    <property type="entry name" value="GGCT-like"/>
</dbReference>
<evidence type="ECO:0000256" key="8">
    <source>
        <dbReference type="ARBA" id="ARBA00025164"/>
    </source>
</evidence>
<evidence type="ECO:0000259" key="15">
    <source>
        <dbReference type="PROSITE" id="PS51462"/>
    </source>
</evidence>
<dbReference type="InterPro" id="IPR004385">
    <property type="entry name" value="NDP_pyrophosphatase"/>
</dbReference>
<feature type="binding site" evidence="13">
    <location>
        <position position="325"/>
    </location>
    <ligand>
        <name>Mg(2+)</name>
        <dbReference type="ChEBI" id="CHEBI:18420"/>
        <label>1</label>
    </ligand>
</feature>
<evidence type="ECO:0000313" key="17">
    <source>
        <dbReference type="Proteomes" id="UP000635142"/>
    </source>
</evidence>
<dbReference type="EMBL" id="JACTAG010000001">
    <property type="protein sequence ID" value="MBD3663203.1"/>
    <property type="molecule type" value="Genomic_DNA"/>
</dbReference>
<feature type="binding site" evidence="13">
    <location>
        <position position="276"/>
    </location>
    <ligand>
        <name>Mg(2+)</name>
        <dbReference type="ChEBI" id="CHEBI:18420"/>
        <label>1</label>
    </ligand>
</feature>
<feature type="short sequence motif" description="Nudix box" evidence="14">
    <location>
        <begin position="257"/>
        <end position="279"/>
    </location>
</feature>
<sequence>MTHLFFYGTLQHIPLLEIVLGRNAHEIDFAPATLPGHRVYAVHEGPFPTILIKNGASAKGLLVRGLTAEDIGRLNFYEGSFDYDLTPVTLTDGQSAHVYLSAPDRWTATDPWSLAGWIDAHGAMTLHAAREVMGYYGVKTQAEVAPLFPRIRARAAAKVRAAQTRHGARTLQGKVEIDTLTRAYAGFFALDEMTLRHAQFDGTMSRGQDRAVFVVSDAAILLPYDPDRDRVLLVEQIRMGPVLRGDRRCWQLEAIAGMVDAGEEPADTARREAQEEAGLTLKSLEPVAEVYASPGNSTEFYYIYVGLADLPDGTEGTGGLDSEGEDIRSHLMSFDDLMDYVDNFHAANTPLVLSAYWLARHRERLRSG</sequence>
<dbReference type="GO" id="GO:0019693">
    <property type="term" value="P:ribose phosphate metabolic process"/>
    <property type="evidence" value="ECO:0007669"/>
    <property type="project" value="TreeGrafter"/>
</dbReference>
<evidence type="ECO:0000256" key="1">
    <source>
        <dbReference type="ARBA" id="ARBA00001946"/>
    </source>
</evidence>
<dbReference type="InterPro" id="IPR009288">
    <property type="entry name" value="AIG2-like_dom"/>
</dbReference>
<dbReference type="Gene3D" id="3.90.79.10">
    <property type="entry name" value="Nucleoside Triphosphate Pyrophosphohydrolase"/>
    <property type="match status" value="1"/>
</dbReference>
<dbReference type="GO" id="GO:0047631">
    <property type="term" value="F:ADP-ribose diphosphatase activity"/>
    <property type="evidence" value="ECO:0007669"/>
    <property type="project" value="UniProtKB-EC"/>
</dbReference>
<comment type="caution">
    <text evidence="16">The sequence shown here is derived from an EMBL/GenBank/DDBJ whole genome shotgun (WGS) entry which is preliminary data.</text>
</comment>
<dbReference type="CDD" id="cd06661">
    <property type="entry name" value="GGCT_like"/>
    <property type="match status" value="1"/>
</dbReference>
<evidence type="ECO:0000256" key="14">
    <source>
        <dbReference type="PIRSR" id="PIRSR604385-3"/>
    </source>
</evidence>
<evidence type="ECO:0000256" key="10">
    <source>
        <dbReference type="ARBA" id="ARBA00030308"/>
    </source>
</evidence>
<dbReference type="InterPro" id="IPR020084">
    <property type="entry name" value="NUDIX_hydrolase_CS"/>
</dbReference>
<dbReference type="Pfam" id="PF00293">
    <property type="entry name" value="NUDIX"/>
    <property type="match status" value="1"/>
</dbReference>
<evidence type="ECO:0000256" key="6">
    <source>
        <dbReference type="ARBA" id="ARBA00022801"/>
    </source>
</evidence>
<reference evidence="16" key="1">
    <citation type="submission" date="2020-08" db="EMBL/GenBank/DDBJ databases">
        <title>Sulfitobacter aestuariivivens sp. nov., isolated from a tidal flat.</title>
        <authorList>
            <person name="Park S."/>
            <person name="Yoon J.-H."/>
        </authorList>
    </citation>
    <scope>NUCLEOTIDE SEQUENCE</scope>
    <source>
        <strain evidence="16">TSTF-M16</strain>
    </source>
</reference>
<accession>A0A927HEB4</accession>
<dbReference type="AlphaFoldDB" id="A0A927HEB4"/>
<dbReference type="InterPro" id="IPR015797">
    <property type="entry name" value="NUDIX_hydrolase-like_dom_sf"/>
</dbReference>
<feature type="binding site" evidence="13">
    <location>
        <position position="272"/>
    </location>
    <ligand>
        <name>Mg(2+)</name>
        <dbReference type="ChEBI" id="CHEBI:18420"/>
        <label>1</label>
    </ligand>
</feature>
<dbReference type="Proteomes" id="UP000635142">
    <property type="component" value="Unassembled WGS sequence"/>
</dbReference>
<gene>
    <name evidence="16" type="ORF">H9Q16_04650</name>
</gene>
<feature type="binding site" evidence="13">
    <location>
        <position position="256"/>
    </location>
    <ligand>
        <name>Mg(2+)</name>
        <dbReference type="ChEBI" id="CHEBI:18420"/>
        <label>1</label>
    </ligand>
</feature>
<dbReference type="InterPro" id="IPR000086">
    <property type="entry name" value="NUDIX_hydrolase_dom"/>
</dbReference>
<evidence type="ECO:0000256" key="4">
    <source>
        <dbReference type="ARBA" id="ARBA00013297"/>
    </source>
</evidence>
<evidence type="ECO:0000256" key="11">
    <source>
        <dbReference type="ARBA" id="ARBA00033056"/>
    </source>
</evidence>
<protein>
    <recommendedName>
        <fullName evidence="4">ADP-ribose pyrophosphatase</fullName>
        <ecNumber evidence="3">3.6.1.13</ecNumber>
    </recommendedName>
    <alternativeName>
        <fullName evidence="9">ADP-ribose diphosphatase</fullName>
    </alternativeName>
    <alternativeName>
        <fullName evidence="11">ADP-ribose phosphohydrolase</fullName>
    </alternativeName>
    <alternativeName>
        <fullName evidence="10">Adenosine diphosphoribose pyrophosphatase</fullName>
    </alternativeName>
</protein>
<dbReference type="EC" id="3.6.1.13" evidence="3"/>
<evidence type="ECO:0000256" key="12">
    <source>
        <dbReference type="ARBA" id="ARBA00049546"/>
    </source>
</evidence>
<dbReference type="PANTHER" id="PTHR11839">
    <property type="entry name" value="UDP/ADP-SUGAR PYROPHOSPHATASE"/>
    <property type="match status" value="1"/>
</dbReference>
<dbReference type="PANTHER" id="PTHR11839:SF5">
    <property type="entry name" value="ADP-RIBOSE PYROPHOSPHATASE"/>
    <property type="match status" value="1"/>
</dbReference>
<keyword evidence="7 13" id="KW-0460">Magnesium</keyword>
<proteinExistence type="inferred from homology"/>
<dbReference type="NCBIfam" id="TIGR00052">
    <property type="entry name" value="nudix-type nucleoside diphosphatase, YffH/AdpP family"/>
    <property type="match status" value="1"/>
</dbReference>
<keyword evidence="6" id="KW-0378">Hydrolase</keyword>
<dbReference type="InterPro" id="IPR036568">
    <property type="entry name" value="GGCT-like_sf"/>
</dbReference>
<feature type="domain" description="Nudix hydrolase" evidence="15">
    <location>
        <begin position="214"/>
        <end position="354"/>
    </location>
</feature>
<evidence type="ECO:0000256" key="5">
    <source>
        <dbReference type="ARBA" id="ARBA00022723"/>
    </source>
</evidence>
<dbReference type="GO" id="GO:0005829">
    <property type="term" value="C:cytosol"/>
    <property type="evidence" value="ECO:0007669"/>
    <property type="project" value="TreeGrafter"/>
</dbReference>
<dbReference type="CDD" id="cd24155">
    <property type="entry name" value="NUDIX_ADPRase"/>
    <property type="match status" value="1"/>
</dbReference>
<dbReference type="RefSeq" id="WP_191074180.1">
    <property type="nucleotide sequence ID" value="NZ_JACTAG010000001.1"/>
</dbReference>
<comment type="cofactor">
    <cofactor evidence="1 13">
        <name>Mg(2+)</name>
        <dbReference type="ChEBI" id="CHEBI:18420"/>
    </cofactor>
</comment>
<evidence type="ECO:0000313" key="16">
    <source>
        <dbReference type="EMBL" id="MBD3663203.1"/>
    </source>
</evidence>
<keyword evidence="5 13" id="KW-0479">Metal-binding</keyword>
<dbReference type="GO" id="GO:0046872">
    <property type="term" value="F:metal ion binding"/>
    <property type="evidence" value="ECO:0007669"/>
    <property type="project" value="UniProtKB-KW"/>
</dbReference>
<dbReference type="PROSITE" id="PS00893">
    <property type="entry name" value="NUDIX_BOX"/>
    <property type="match status" value="1"/>
</dbReference>
<comment type="catalytic activity">
    <reaction evidence="12">
        <text>ADP-D-ribose + H2O = D-ribose 5-phosphate + AMP + 2 H(+)</text>
        <dbReference type="Rhea" id="RHEA:10412"/>
        <dbReference type="ChEBI" id="CHEBI:15377"/>
        <dbReference type="ChEBI" id="CHEBI:15378"/>
        <dbReference type="ChEBI" id="CHEBI:57967"/>
        <dbReference type="ChEBI" id="CHEBI:78346"/>
        <dbReference type="ChEBI" id="CHEBI:456215"/>
        <dbReference type="EC" id="3.6.1.13"/>
    </reaction>
</comment>
<comment type="function">
    <text evidence="8">Acts on ADP-mannose and ADP-glucose as well as ADP-ribose. Prevents glycogen biosynthesis. The reaction catalyzed by this enzyme is a limiting step of the gluconeogenic process.</text>
</comment>
<dbReference type="Pfam" id="PF06094">
    <property type="entry name" value="GGACT"/>
    <property type="match status" value="1"/>
</dbReference>
<dbReference type="PROSITE" id="PS51462">
    <property type="entry name" value="NUDIX"/>
    <property type="match status" value="1"/>
</dbReference>
<dbReference type="SUPFAM" id="SSF55811">
    <property type="entry name" value="Nudix"/>
    <property type="match status" value="1"/>
</dbReference>
<evidence type="ECO:0000256" key="9">
    <source>
        <dbReference type="ARBA" id="ARBA00030162"/>
    </source>
</evidence>
<evidence type="ECO:0000256" key="3">
    <source>
        <dbReference type="ARBA" id="ARBA00012453"/>
    </source>
</evidence>
<organism evidence="16 17">
    <name type="scientific">Sulfitobacter aestuariivivens</name>
    <dbReference type="NCBI Taxonomy" id="2766981"/>
    <lineage>
        <taxon>Bacteria</taxon>
        <taxon>Pseudomonadati</taxon>
        <taxon>Pseudomonadota</taxon>
        <taxon>Alphaproteobacteria</taxon>
        <taxon>Rhodobacterales</taxon>
        <taxon>Roseobacteraceae</taxon>
        <taxon>Sulfitobacter</taxon>
    </lineage>
</organism>
<evidence type="ECO:0000256" key="7">
    <source>
        <dbReference type="ARBA" id="ARBA00022842"/>
    </source>
</evidence>
<dbReference type="SUPFAM" id="SSF110857">
    <property type="entry name" value="Gamma-glutamyl cyclotransferase-like"/>
    <property type="match status" value="1"/>
</dbReference>